<feature type="transmembrane region" description="Helical" evidence="8">
    <location>
        <begin position="186"/>
        <end position="208"/>
    </location>
</feature>
<evidence type="ECO:0000256" key="2">
    <source>
        <dbReference type="ARBA" id="ARBA00022475"/>
    </source>
</evidence>
<dbReference type="EMBL" id="FUZU01000001">
    <property type="protein sequence ID" value="SKC43784.1"/>
    <property type="molecule type" value="Genomic_DNA"/>
</dbReference>
<feature type="transmembrane region" description="Helical" evidence="8">
    <location>
        <begin position="136"/>
        <end position="157"/>
    </location>
</feature>
<dbReference type="PANTHER" id="PTHR33908:SF11">
    <property type="entry name" value="MEMBRANE PROTEIN"/>
    <property type="match status" value="1"/>
</dbReference>
<evidence type="ECO:0000256" key="7">
    <source>
        <dbReference type="ARBA" id="ARBA00023136"/>
    </source>
</evidence>
<keyword evidence="4" id="KW-0808">Transferase</keyword>
<keyword evidence="6 8" id="KW-1133">Transmembrane helix</keyword>
<evidence type="ECO:0000256" key="3">
    <source>
        <dbReference type="ARBA" id="ARBA00022676"/>
    </source>
</evidence>
<keyword evidence="2" id="KW-1003">Cell membrane</keyword>
<evidence type="ECO:0000313" key="10">
    <source>
        <dbReference type="Proteomes" id="UP000190961"/>
    </source>
</evidence>
<dbReference type="STRING" id="688867.SAMN05660236_0505"/>
<evidence type="ECO:0000313" key="9">
    <source>
        <dbReference type="EMBL" id="SKC43784.1"/>
    </source>
</evidence>
<keyword evidence="3" id="KW-0328">Glycosyltransferase</keyword>
<evidence type="ECO:0000256" key="8">
    <source>
        <dbReference type="SAM" id="Phobius"/>
    </source>
</evidence>
<comment type="subcellular location">
    <subcellularLocation>
        <location evidence="1">Cell membrane</location>
        <topology evidence="1">Multi-pass membrane protein</topology>
    </subcellularLocation>
</comment>
<feature type="transmembrane region" description="Helical" evidence="8">
    <location>
        <begin position="229"/>
        <end position="249"/>
    </location>
</feature>
<evidence type="ECO:0008006" key="11">
    <source>
        <dbReference type="Google" id="ProtNLM"/>
    </source>
</evidence>
<dbReference type="InterPro" id="IPR050297">
    <property type="entry name" value="LipidA_mod_glycosyltrf_83"/>
</dbReference>
<feature type="transmembrane region" description="Helical" evidence="8">
    <location>
        <begin position="434"/>
        <end position="453"/>
    </location>
</feature>
<accession>A0A1T5IXC2</accession>
<keyword evidence="10" id="KW-1185">Reference proteome</keyword>
<dbReference type="GO" id="GO:0009103">
    <property type="term" value="P:lipopolysaccharide biosynthetic process"/>
    <property type="evidence" value="ECO:0007669"/>
    <property type="project" value="UniProtKB-ARBA"/>
</dbReference>
<keyword evidence="5 8" id="KW-0812">Transmembrane</keyword>
<reference evidence="9 10" key="1">
    <citation type="submission" date="2017-02" db="EMBL/GenBank/DDBJ databases">
        <authorList>
            <person name="Peterson S.W."/>
        </authorList>
    </citation>
    <scope>NUCLEOTIDE SEQUENCE [LARGE SCALE GENOMIC DNA]</scope>
    <source>
        <strain evidence="9 10">DSM 25262</strain>
    </source>
</reference>
<dbReference type="GO" id="GO:0005886">
    <property type="term" value="C:plasma membrane"/>
    <property type="evidence" value="ECO:0007669"/>
    <property type="project" value="UniProtKB-SubCell"/>
</dbReference>
<protein>
    <recommendedName>
        <fullName evidence="11">Dolichyl-phosphate-mannose-protein mannosyltransferase</fullName>
    </recommendedName>
</protein>
<evidence type="ECO:0000256" key="5">
    <source>
        <dbReference type="ARBA" id="ARBA00022692"/>
    </source>
</evidence>
<dbReference type="Proteomes" id="UP000190961">
    <property type="component" value="Unassembled WGS sequence"/>
</dbReference>
<keyword evidence="7 8" id="KW-0472">Membrane</keyword>
<dbReference type="RefSeq" id="WP_079685124.1">
    <property type="nucleotide sequence ID" value="NZ_FUZU01000001.1"/>
</dbReference>
<dbReference type="PANTHER" id="PTHR33908">
    <property type="entry name" value="MANNOSYLTRANSFERASE YKCB-RELATED"/>
    <property type="match status" value="1"/>
</dbReference>
<dbReference type="GO" id="GO:0016763">
    <property type="term" value="F:pentosyltransferase activity"/>
    <property type="evidence" value="ECO:0007669"/>
    <property type="project" value="TreeGrafter"/>
</dbReference>
<name>A0A1T5IXC2_9BACT</name>
<evidence type="ECO:0000256" key="6">
    <source>
        <dbReference type="ARBA" id="ARBA00022989"/>
    </source>
</evidence>
<dbReference type="OrthoDB" id="923555at2"/>
<organism evidence="9 10">
    <name type="scientific">Ohtaekwangia koreensis</name>
    <dbReference type="NCBI Taxonomy" id="688867"/>
    <lineage>
        <taxon>Bacteria</taxon>
        <taxon>Pseudomonadati</taxon>
        <taxon>Bacteroidota</taxon>
        <taxon>Cytophagia</taxon>
        <taxon>Cytophagales</taxon>
        <taxon>Fulvivirgaceae</taxon>
        <taxon>Ohtaekwangia</taxon>
    </lineage>
</organism>
<gene>
    <name evidence="9" type="ORF">SAMN05660236_0505</name>
</gene>
<feature type="transmembrane region" description="Helical" evidence="8">
    <location>
        <begin position="15"/>
        <end position="34"/>
    </location>
</feature>
<proteinExistence type="predicted"/>
<feature type="transmembrane region" description="Helical" evidence="8">
    <location>
        <begin position="103"/>
        <end position="124"/>
    </location>
</feature>
<dbReference type="AlphaFoldDB" id="A0A1T5IXC2"/>
<sequence>MNLKLHLPDIKKYRLHLFVFILVIKLFQTGYFIYLTKCSNPEIEIGDITFASGDTFSYTGAMENYNQTGSYYFYNGKENVYAGRLPHYSIPYLLFRQFASQPLAYDLLAIFQLLIECIATYYLIRLFLNITNSNIFSYILLGICLLASNATVFSIYASPESLSCSLLIFTLYHYHKFLKEPTNTNLFITGIFIGLLVTLKAYFVILFIPIGIQFLQEIKDIQWITLRRIIAKTLIISTPLIILLSPWTIRNYTLYKRLIPLQINSTAGYNYTNAELAFRRFVTAWGGDFIHWEKTSAGCYFIPNPEIPCEFKMPAYAYTSKYSQTDIDSLRAKFIRLQKHYTEPLDKEVTATFDRFTREYKNEKPFQSHIIAPNRLISEFLVHSGSYYLPIHSANPCFHPLQLSIKLSQSLLYWMSLIIGIPGIILLSARNKNYLFAFTPISLIILFPIIFHFTEARYFRTVEPVLYTGASYLLLEVYKRFFKVTA</sequence>
<feature type="transmembrane region" description="Helical" evidence="8">
    <location>
        <begin position="411"/>
        <end position="427"/>
    </location>
</feature>
<evidence type="ECO:0000256" key="1">
    <source>
        <dbReference type="ARBA" id="ARBA00004651"/>
    </source>
</evidence>
<evidence type="ECO:0000256" key="4">
    <source>
        <dbReference type="ARBA" id="ARBA00022679"/>
    </source>
</evidence>